<accession>A0A5P6PAG9</accession>
<dbReference type="Pfam" id="PF25944">
    <property type="entry name" value="Beta-barrel_RND"/>
    <property type="match status" value="1"/>
</dbReference>
<feature type="domain" description="Multidrug resistance protein MdtA-like C-terminal permuted SH3" evidence="7">
    <location>
        <begin position="315"/>
        <end position="373"/>
    </location>
</feature>
<dbReference type="SUPFAM" id="SSF111369">
    <property type="entry name" value="HlyD-like secretion proteins"/>
    <property type="match status" value="1"/>
</dbReference>
<dbReference type="Gene3D" id="1.10.287.470">
    <property type="entry name" value="Helix hairpin bin"/>
    <property type="match status" value="1"/>
</dbReference>
<reference evidence="9" key="1">
    <citation type="submission" date="2019-10" db="EMBL/GenBank/DDBJ databases">
        <title>Complete Genome Sequence of Bradyrhizobium betae type strain PL7HG1T.</title>
        <authorList>
            <person name="Bromfield E.S.P."/>
            <person name="Cloutier S."/>
        </authorList>
    </citation>
    <scope>NUCLEOTIDE SEQUENCE [LARGE SCALE GENOMIC DNA]</scope>
    <source>
        <strain evidence="9">PL7HG1</strain>
    </source>
</reference>
<evidence type="ECO:0000259" key="4">
    <source>
        <dbReference type="Pfam" id="PF25876"/>
    </source>
</evidence>
<sequence>MTRANPASLAHCNGEWRQIGRALTVLAAMALLAGCEDKNTFVAPPPPKVDVATPVQRAVTRYVEATGNTAPIQNVDLVARVQGFLQSIDYQDGTFVKQGTQLFTIEPETYKLKLEQAQAAEAGAQASLRQAEADFKRQSDLVQRQAVSQATLDSSTSTRDNAQANLQQAQANTKLAEVNYGYTKVSAPFDGVVSAHMVSIGELVGVASPTQLATIVAMDPIYVNFTINEQDVLRIRAEAVRRGLTTADLKQFPIQVGLQTESGYPHEGHLDYVSPTINQSTGTLAVRGLVPNDKRVLLPGYFVRVRVPFSQEKDSLLVPDTALGSDQGGRYLLVVNGDNVVEQRKVQIGPVDNGLRVIESGLKPDDRVVIAGLLRVIPGQKIDPQATKISQPQASAK</sequence>
<comment type="similarity">
    <text evidence="2">Belongs to the membrane fusion protein (MFP) (TC 8.A.1) family.</text>
</comment>
<comment type="subcellular location">
    <subcellularLocation>
        <location evidence="1">Cell envelope</location>
    </subcellularLocation>
</comment>
<evidence type="ECO:0000256" key="3">
    <source>
        <dbReference type="SAM" id="Coils"/>
    </source>
</evidence>
<evidence type="ECO:0000256" key="2">
    <source>
        <dbReference type="ARBA" id="ARBA00009477"/>
    </source>
</evidence>
<dbReference type="RefSeq" id="WP_151648204.1">
    <property type="nucleotide sequence ID" value="NZ_CP044543.1"/>
</dbReference>
<evidence type="ECO:0000259" key="5">
    <source>
        <dbReference type="Pfam" id="PF25917"/>
    </source>
</evidence>
<dbReference type="Gene3D" id="2.40.30.170">
    <property type="match status" value="1"/>
</dbReference>
<dbReference type="GO" id="GO:0005886">
    <property type="term" value="C:plasma membrane"/>
    <property type="evidence" value="ECO:0007669"/>
    <property type="project" value="TreeGrafter"/>
</dbReference>
<dbReference type="GO" id="GO:0022857">
    <property type="term" value="F:transmembrane transporter activity"/>
    <property type="evidence" value="ECO:0007669"/>
    <property type="project" value="InterPro"/>
</dbReference>
<dbReference type="Proteomes" id="UP000325641">
    <property type="component" value="Chromosome"/>
</dbReference>
<dbReference type="InterPro" id="IPR058624">
    <property type="entry name" value="MdtA-like_HH"/>
</dbReference>
<dbReference type="PANTHER" id="PTHR30158:SF24">
    <property type="entry name" value="HLYD FAMILY SECRETION PROTEIN"/>
    <property type="match status" value="1"/>
</dbReference>
<dbReference type="InterPro" id="IPR058625">
    <property type="entry name" value="MdtA-like_BSH"/>
</dbReference>
<dbReference type="InterPro" id="IPR006143">
    <property type="entry name" value="RND_pump_MFP"/>
</dbReference>
<organism evidence="8 9">
    <name type="scientific">Bradyrhizobium betae</name>
    <dbReference type="NCBI Taxonomy" id="244734"/>
    <lineage>
        <taxon>Bacteria</taxon>
        <taxon>Pseudomonadati</taxon>
        <taxon>Pseudomonadota</taxon>
        <taxon>Alphaproteobacteria</taxon>
        <taxon>Hyphomicrobiales</taxon>
        <taxon>Nitrobacteraceae</taxon>
        <taxon>Bradyrhizobium</taxon>
    </lineage>
</organism>
<dbReference type="NCBIfam" id="TIGR01730">
    <property type="entry name" value="RND_mfp"/>
    <property type="match status" value="1"/>
</dbReference>
<dbReference type="FunFam" id="2.40.420.20:FF:000001">
    <property type="entry name" value="Efflux RND transporter periplasmic adaptor subunit"/>
    <property type="match status" value="1"/>
</dbReference>
<dbReference type="GO" id="GO:0030313">
    <property type="term" value="C:cell envelope"/>
    <property type="evidence" value="ECO:0007669"/>
    <property type="project" value="UniProtKB-SubCell"/>
</dbReference>
<dbReference type="InterPro" id="IPR058626">
    <property type="entry name" value="MdtA-like_b-barrel"/>
</dbReference>
<proteinExistence type="inferred from homology"/>
<feature type="domain" description="Multidrug resistance protein MdtA-like alpha-helical hairpin" evidence="4">
    <location>
        <begin position="114"/>
        <end position="183"/>
    </location>
</feature>
<feature type="domain" description="Multidrug resistance protein MdtA-like barrel-sandwich hybrid" evidence="5">
    <location>
        <begin position="74"/>
        <end position="215"/>
    </location>
</feature>
<dbReference type="PANTHER" id="PTHR30158">
    <property type="entry name" value="ACRA/E-RELATED COMPONENT OF DRUG EFFLUX TRANSPORTER"/>
    <property type="match status" value="1"/>
</dbReference>
<feature type="domain" description="Multidrug resistance protein MdtA-like beta-barrel" evidence="6">
    <location>
        <begin position="220"/>
        <end position="307"/>
    </location>
</feature>
<name>A0A5P6PAG9_9BRAD</name>
<dbReference type="GO" id="GO:0046677">
    <property type="term" value="P:response to antibiotic"/>
    <property type="evidence" value="ECO:0007669"/>
    <property type="project" value="TreeGrafter"/>
</dbReference>
<evidence type="ECO:0000256" key="1">
    <source>
        <dbReference type="ARBA" id="ARBA00004196"/>
    </source>
</evidence>
<evidence type="ECO:0000259" key="7">
    <source>
        <dbReference type="Pfam" id="PF25967"/>
    </source>
</evidence>
<dbReference type="Gene3D" id="2.40.420.20">
    <property type="match status" value="1"/>
</dbReference>
<dbReference type="KEGG" id="bbet:F8237_23100"/>
<keyword evidence="3" id="KW-0175">Coiled coil</keyword>
<evidence type="ECO:0000259" key="6">
    <source>
        <dbReference type="Pfam" id="PF25944"/>
    </source>
</evidence>
<protein>
    <submittedName>
        <fullName evidence="8">Efflux RND transporter periplasmic adaptor subunit</fullName>
    </submittedName>
</protein>
<dbReference type="InterPro" id="IPR058627">
    <property type="entry name" value="MdtA-like_C"/>
</dbReference>
<dbReference type="Gene3D" id="2.40.50.100">
    <property type="match status" value="1"/>
</dbReference>
<dbReference type="Pfam" id="PF25967">
    <property type="entry name" value="RND-MFP_C"/>
    <property type="match status" value="1"/>
</dbReference>
<evidence type="ECO:0000313" key="9">
    <source>
        <dbReference type="Proteomes" id="UP000325641"/>
    </source>
</evidence>
<gene>
    <name evidence="8" type="ORF">F8237_23100</name>
</gene>
<dbReference type="Pfam" id="PF25917">
    <property type="entry name" value="BSH_RND"/>
    <property type="match status" value="1"/>
</dbReference>
<dbReference type="PROSITE" id="PS51257">
    <property type="entry name" value="PROKAR_LIPOPROTEIN"/>
    <property type="match status" value="1"/>
</dbReference>
<dbReference type="Pfam" id="PF25876">
    <property type="entry name" value="HH_MFP_RND"/>
    <property type="match status" value="1"/>
</dbReference>
<dbReference type="OrthoDB" id="9816569at2"/>
<dbReference type="AlphaFoldDB" id="A0A5P6PAG9"/>
<feature type="coiled-coil region" evidence="3">
    <location>
        <begin position="114"/>
        <end position="179"/>
    </location>
</feature>
<evidence type="ECO:0000313" key="8">
    <source>
        <dbReference type="EMBL" id="QFI75038.1"/>
    </source>
</evidence>
<dbReference type="EMBL" id="CP044543">
    <property type="protein sequence ID" value="QFI75038.1"/>
    <property type="molecule type" value="Genomic_DNA"/>
</dbReference>